<gene>
    <name evidence="2" type="ORF">ATK36_1942</name>
</gene>
<dbReference type="RefSeq" id="WP_098510925.1">
    <property type="nucleotide sequence ID" value="NZ_JBIAKZ010000037.1"/>
</dbReference>
<feature type="domain" description="HTH cro/C1-type" evidence="1">
    <location>
        <begin position="16"/>
        <end position="70"/>
    </location>
</feature>
<dbReference type="CDD" id="cd00093">
    <property type="entry name" value="HTH_XRE"/>
    <property type="match status" value="1"/>
</dbReference>
<evidence type="ECO:0000259" key="1">
    <source>
        <dbReference type="PROSITE" id="PS50943"/>
    </source>
</evidence>
<evidence type="ECO:0000313" key="3">
    <source>
        <dbReference type="Proteomes" id="UP000243542"/>
    </source>
</evidence>
<name>A0A2A9F7Z1_9PSEU</name>
<protein>
    <submittedName>
        <fullName evidence="2">Helix-turn-helix protein</fullName>
    </submittedName>
</protein>
<dbReference type="Pfam" id="PF13560">
    <property type="entry name" value="HTH_31"/>
    <property type="match status" value="1"/>
</dbReference>
<sequence>MNKEAEESSNELGSALREARLAARWGVRELARRLDMHPAFISSWELGHRTPKALDVACIIGALGVIGEEKTRILRLALAAELHRSCFWTARAYPVVRREVGEHGARNHAGG</sequence>
<dbReference type="Gene3D" id="1.10.260.40">
    <property type="entry name" value="lambda repressor-like DNA-binding domains"/>
    <property type="match status" value="1"/>
</dbReference>
<dbReference type="SUPFAM" id="SSF47413">
    <property type="entry name" value="lambda repressor-like DNA-binding domains"/>
    <property type="match status" value="1"/>
</dbReference>
<dbReference type="InterPro" id="IPR001387">
    <property type="entry name" value="Cro/C1-type_HTH"/>
</dbReference>
<keyword evidence="3" id="KW-1185">Reference proteome</keyword>
<organism evidence="2 3">
    <name type="scientific">Amycolatopsis sulphurea</name>
    <dbReference type="NCBI Taxonomy" id="76022"/>
    <lineage>
        <taxon>Bacteria</taxon>
        <taxon>Bacillati</taxon>
        <taxon>Actinomycetota</taxon>
        <taxon>Actinomycetes</taxon>
        <taxon>Pseudonocardiales</taxon>
        <taxon>Pseudonocardiaceae</taxon>
        <taxon>Amycolatopsis</taxon>
    </lineage>
</organism>
<accession>A0A2A9F7Z1</accession>
<evidence type="ECO:0000313" key="2">
    <source>
        <dbReference type="EMBL" id="PFG46936.1"/>
    </source>
</evidence>
<dbReference type="EMBL" id="PDJK01000002">
    <property type="protein sequence ID" value="PFG46936.1"/>
    <property type="molecule type" value="Genomic_DNA"/>
</dbReference>
<dbReference type="InterPro" id="IPR010982">
    <property type="entry name" value="Lambda_DNA-bd_dom_sf"/>
</dbReference>
<comment type="caution">
    <text evidence="2">The sequence shown here is derived from an EMBL/GenBank/DDBJ whole genome shotgun (WGS) entry which is preliminary data.</text>
</comment>
<dbReference type="Proteomes" id="UP000243542">
    <property type="component" value="Unassembled WGS sequence"/>
</dbReference>
<dbReference type="SMART" id="SM00530">
    <property type="entry name" value="HTH_XRE"/>
    <property type="match status" value="1"/>
</dbReference>
<dbReference type="GO" id="GO:0003677">
    <property type="term" value="F:DNA binding"/>
    <property type="evidence" value="ECO:0007669"/>
    <property type="project" value="InterPro"/>
</dbReference>
<dbReference type="AlphaFoldDB" id="A0A2A9F7Z1"/>
<dbReference type="PROSITE" id="PS50943">
    <property type="entry name" value="HTH_CROC1"/>
    <property type="match status" value="1"/>
</dbReference>
<reference evidence="2 3" key="1">
    <citation type="submission" date="2017-10" db="EMBL/GenBank/DDBJ databases">
        <title>Sequencing the genomes of 1000 actinobacteria strains.</title>
        <authorList>
            <person name="Klenk H.-P."/>
        </authorList>
    </citation>
    <scope>NUCLEOTIDE SEQUENCE [LARGE SCALE GENOMIC DNA]</scope>
    <source>
        <strain evidence="2 3">DSM 46092</strain>
    </source>
</reference>
<proteinExistence type="predicted"/>